<evidence type="ECO:0000256" key="3">
    <source>
        <dbReference type="ARBA" id="ARBA00022777"/>
    </source>
</evidence>
<sequence>MVVTLKPWRTGMEEEVEMKAPNDTKMGVGLDFFLVGLVFFFFSWAISTVGSYSSLAGLELRRFWACTPSTSSCWVQSARIFHFTSQVLTSTSMRSTLFKAIAWTKKFGGLVFFDLNLPLPLWKSRDETREVVKEAWEKADIIETKQRRDYYHYTREELSPLWHDGLKFLFVTDGTLRIQYYTPSFDGAVVGTEDVLITPYTCDRTGSGDAVVAGIMRKLTTQPEMFENRDVLERQLRFAISAGIISQWTIGAVRGFPTESAAQNLKEQVYVPSMW</sequence>
<organism evidence="6">
    <name type="scientific">Salvia splendens</name>
    <name type="common">Scarlet sage</name>
    <dbReference type="NCBI Taxonomy" id="180675"/>
    <lineage>
        <taxon>Eukaryota</taxon>
        <taxon>Viridiplantae</taxon>
        <taxon>Streptophyta</taxon>
        <taxon>Embryophyta</taxon>
        <taxon>Tracheophyta</taxon>
        <taxon>Spermatophyta</taxon>
        <taxon>Magnoliopsida</taxon>
        <taxon>eudicotyledons</taxon>
        <taxon>Gunneridae</taxon>
        <taxon>Pentapetalae</taxon>
        <taxon>asterids</taxon>
        <taxon>lamiids</taxon>
        <taxon>Lamiales</taxon>
        <taxon>Lamiaceae</taxon>
        <taxon>Nepetoideae</taxon>
        <taxon>Mentheae</taxon>
        <taxon>Salviinae</taxon>
        <taxon>Salvia</taxon>
        <taxon>Salvia subgen. Calosphace</taxon>
        <taxon>core Calosphace</taxon>
    </lineage>
</organism>
<keyword evidence="2" id="KW-0808">Transferase</keyword>
<reference evidence="6" key="1">
    <citation type="submission" date="2018-01" db="EMBL/GenBank/DDBJ databases">
        <authorList>
            <person name="Mao J.F."/>
        </authorList>
    </citation>
    <scope>NUCLEOTIDE SEQUENCE</scope>
    <source>
        <strain evidence="6">Huo1</strain>
        <tissue evidence="6">Leaf</tissue>
    </source>
</reference>
<feature type="domain" description="Carbohydrate kinase PfkB" evidence="5">
    <location>
        <begin position="70"/>
        <end position="239"/>
    </location>
</feature>
<proteinExistence type="inferred from homology"/>
<name>A0A8X8WTQ7_SALSN</name>
<comment type="caution">
    <text evidence="6">The sequence shown here is derived from an EMBL/GenBank/DDBJ whole genome shotgun (WGS) entry which is preliminary data.</text>
</comment>
<evidence type="ECO:0000313" key="7">
    <source>
        <dbReference type="Proteomes" id="UP000298416"/>
    </source>
</evidence>
<dbReference type="InterPro" id="IPR029056">
    <property type="entry name" value="Ribokinase-like"/>
</dbReference>
<evidence type="ECO:0000256" key="1">
    <source>
        <dbReference type="ARBA" id="ARBA00010688"/>
    </source>
</evidence>
<dbReference type="AlphaFoldDB" id="A0A8X8WTQ7"/>
<accession>A0A8X8WTQ7</accession>
<dbReference type="EMBL" id="PNBA02000014">
    <property type="protein sequence ID" value="KAG6401063.1"/>
    <property type="molecule type" value="Genomic_DNA"/>
</dbReference>
<feature type="transmembrane region" description="Helical" evidence="4">
    <location>
        <begin position="32"/>
        <end position="52"/>
    </location>
</feature>
<dbReference type="PANTHER" id="PTHR43085">
    <property type="entry name" value="HEXOKINASE FAMILY MEMBER"/>
    <property type="match status" value="1"/>
</dbReference>
<keyword evidence="4" id="KW-0812">Transmembrane</keyword>
<evidence type="ECO:0000256" key="2">
    <source>
        <dbReference type="ARBA" id="ARBA00022679"/>
    </source>
</evidence>
<dbReference type="Proteomes" id="UP000298416">
    <property type="component" value="Unassembled WGS sequence"/>
</dbReference>
<dbReference type="SUPFAM" id="SSF53613">
    <property type="entry name" value="Ribokinase-like"/>
    <property type="match status" value="1"/>
</dbReference>
<evidence type="ECO:0000313" key="6">
    <source>
        <dbReference type="EMBL" id="KAG6401063.1"/>
    </source>
</evidence>
<dbReference type="GO" id="GO:0042644">
    <property type="term" value="C:chloroplast nucleoid"/>
    <property type="evidence" value="ECO:0007669"/>
    <property type="project" value="TreeGrafter"/>
</dbReference>
<dbReference type="GO" id="GO:0009658">
    <property type="term" value="P:chloroplast organization"/>
    <property type="evidence" value="ECO:0007669"/>
    <property type="project" value="TreeGrafter"/>
</dbReference>
<gene>
    <name evidence="6" type="ORF">SASPL_137908</name>
</gene>
<dbReference type="PANTHER" id="PTHR43085:SF10">
    <property type="entry name" value="FRUCTOKINASE-LIKE 1, CHLOROPLASTIC"/>
    <property type="match status" value="1"/>
</dbReference>
<evidence type="ECO:0000256" key="4">
    <source>
        <dbReference type="SAM" id="Phobius"/>
    </source>
</evidence>
<protein>
    <recommendedName>
        <fullName evidence="5">Carbohydrate kinase PfkB domain-containing protein</fullName>
    </recommendedName>
</protein>
<evidence type="ECO:0000259" key="5">
    <source>
        <dbReference type="Pfam" id="PF00294"/>
    </source>
</evidence>
<keyword evidence="7" id="KW-1185">Reference proteome</keyword>
<dbReference type="InterPro" id="IPR011611">
    <property type="entry name" value="PfkB_dom"/>
</dbReference>
<dbReference type="InterPro" id="IPR050306">
    <property type="entry name" value="PfkB_Carbo_kinase"/>
</dbReference>
<reference evidence="6" key="2">
    <citation type="submission" date="2020-08" db="EMBL/GenBank/DDBJ databases">
        <title>Plant Genome Project.</title>
        <authorList>
            <person name="Zhang R.-G."/>
        </authorList>
    </citation>
    <scope>NUCLEOTIDE SEQUENCE</scope>
    <source>
        <strain evidence="6">Huo1</strain>
        <tissue evidence="6">Leaf</tissue>
    </source>
</reference>
<dbReference type="Gene3D" id="3.40.1190.20">
    <property type="match status" value="1"/>
</dbReference>
<dbReference type="GO" id="GO:0016301">
    <property type="term" value="F:kinase activity"/>
    <property type="evidence" value="ECO:0007669"/>
    <property type="project" value="UniProtKB-KW"/>
</dbReference>
<keyword evidence="3" id="KW-0418">Kinase</keyword>
<keyword evidence="4" id="KW-0472">Membrane</keyword>
<keyword evidence="4" id="KW-1133">Transmembrane helix</keyword>
<comment type="similarity">
    <text evidence="1">Belongs to the carbohydrate kinase PfkB family.</text>
</comment>
<dbReference type="GO" id="GO:0042793">
    <property type="term" value="P:plastid transcription"/>
    <property type="evidence" value="ECO:0007669"/>
    <property type="project" value="TreeGrafter"/>
</dbReference>
<dbReference type="Pfam" id="PF00294">
    <property type="entry name" value="PfkB"/>
    <property type="match status" value="1"/>
</dbReference>